<dbReference type="Proteomes" id="UP000516057">
    <property type="component" value="Chromosome"/>
</dbReference>
<organism evidence="1 2">
    <name type="scientific">Paenacidovorax monticola</name>
    <dbReference type="NCBI Taxonomy" id="1926868"/>
    <lineage>
        <taxon>Bacteria</taxon>
        <taxon>Pseudomonadati</taxon>
        <taxon>Pseudomonadota</taxon>
        <taxon>Betaproteobacteria</taxon>
        <taxon>Burkholderiales</taxon>
        <taxon>Comamonadaceae</taxon>
        <taxon>Paenacidovorax</taxon>
    </lineage>
</organism>
<accession>A0A7H0HBA9</accession>
<dbReference type="NCBIfam" id="NF041023">
    <property type="entry name" value="PP0621_fam"/>
    <property type="match status" value="1"/>
</dbReference>
<proteinExistence type="predicted"/>
<keyword evidence="2" id="KW-1185">Reference proteome</keyword>
<sequence length="74" mass="8288">MKYLLLLLVLAIAYGIWRGQRRAPPPAARPSPRPQLPQDMVACAHCGLHLPRTEALAQDGHYYCCAEHRLSAPR</sequence>
<reference evidence="1 2" key="1">
    <citation type="submission" date="2020-08" db="EMBL/GenBank/DDBJ databases">
        <title>Genome sequence of Acidovorax monticola KACC 19171T.</title>
        <authorList>
            <person name="Hyun D.-W."/>
            <person name="Bae J.-W."/>
        </authorList>
    </citation>
    <scope>NUCLEOTIDE SEQUENCE [LARGE SCALE GENOMIC DNA]</scope>
    <source>
        <strain evidence="1 2">KACC 19171</strain>
    </source>
</reference>
<evidence type="ECO:0008006" key="3">
    <source>
        <dbReference type="Google" id="ProtNLM"/>
    </source>
</evidence>
<gene>
    <name evidence="1" type="ORF">H9L24_11820</name>
</gene>
<protein>
    <recommendedName>
        <fullName evidence="3">Pyrimidine deaminase</fullName>
    </recommendedName>
</protein>
<evidence type="ECO:0000313" key="2">
    <source>
        <dbReference type="Proteomes" id="UP000516057"/>
    </source>
</evidence>
<dbReference type="InterPro" id="IPR049708">
    <property type="entry name" value="PP0621-like"/>
</dbReference>
<dbReference type="EMBL" id="CP060790">
    <property type="protein sequence ID" value="QNP57825.1"/>
    <property type="molecule type" value="Genomic_DNA"/>
</dbReference>
<name>A0A7H0HBA9_9BURK</name>
<dbReference type="RefSeq" id="WP_187734825.1">
    <property type="nucleotide sequence ID" value="NZ_CP060790.1"/>
</dbReference>
<evidence type="ECO:0000313" key="1">
    <source>
        <dbReference type="EMBL" id="QNP57825.1"/>
    </source>
</evidence>
<dbReference type="AlphaFoldDB" id="A0A7H0HBA9"/>
<dbReference type="KEGG" id="amon:H9L24_11820"/>